<evidence type="ECO:0000313" key="2">
    <source>
        <dbReference type="Proteomes" id="UP001235939"/>
    </source>
</evidence>
<protein>
    <submittedName>
        <fullName evidence="1">Uncharacterized protein</fullName>
    </submittedName>
</protein>
<gene>
    <name evidence="1" type="ORF">LAZ67_3001393</name>
</gene>
<dbReference type="Proteomes" id="UP001235939">
    <property type="component" value="Chromosome 03"/>
</dbReference>
<reference evidence="1 2" key="1">
    <citation type="submission" date="2022-01" db="EMBL/GenBank/DDBJ databases">
        <title>A chromosomal length assembly of Cordylochernes scorpioides.</title>
        <authorList>
            <person name="Zeh D."/>
            <person name="Zeh J."/>
        </authorList>
    </citation>
    <scope>NUCLEOTIDE SEQUENCE [LARGE SCALE GENOMIC DNA]</scope>
    <source>
        <strain evidence="1">IN4F17</strain>
        <tissue evidence="1">Whole Body</tissue>
    </source>
</reference>
<name>A0ABY6K8H2_9ARAC</name>
<dbReference type="EMBL" id="CP092865">
    <property type="protein sequence ID" value="UYV64629.1"/>
    <property type="molecule type" value="Genomic_DNA"/>
</dbReference>
<keyword evidence="2" id="KW-1185">Reference proteome</keyword>
<evidence type="ECO:0000313" key="1">
    <source>
        <dbReference type="EMBL" id="UYV64629.1"/>
    </source>
</evidence>
<organism evidence="1 2">
    <name type="scientific">Cordylochernes scorpioides</name>
    <dbReference type="NCBI Taxonomy" id="51811"/>
    <lineage>
        <taxon>Eukaryota</taxon>
        <taxon>Metazoa</taxon>
        <taxon>Ecdysozoa</taxon>
        <taxon>Arthropoda</taxon>
        <taxon>Chelicerata</taxon>
        <taxon>Arachnida</taxon>
        <taxon>Pseudoscorpiones</taxon>
        <taxon>Cheliferoidea</taxon>
        <taxon>Chernetidae</taxon>
        <taxon>Cordylochernes</taxon>
    </lineage>
</organism>
<sequence length="141" mass="16118">MMTKHRGAIVLVDDEIAEQFEAVSNIEANAFAADSNMIKGYLLSSINRSGYAFFIFNDYKYMHDTMYNEYGASATANLVENRQRLSINQVTSSNEEVAMKNRLDKAKRLISMIRVGRLSDIVWTDEKIFTAEVTHISQNHR</sequence>
<accession>A0ABY6K8H2</accession>
<proteinExistence type="predicted"/>